<reference evidence="5 7" key="1">
    <citation type="submission" date="2015-05" db="EMBL/GenBank/DDBJ databases">
        <title>Comparison of genome.</title>
        <authorList>
            <person name="Zheng Z."/>
            <person name="Sun M."/>
        </authorList>
    </citation>
    <scope>NUCLEOTIDE SEQUENCE [LARGE SCALE GENOMIC DNA]</scope>
    <source>
        <strain evidence="5 7">G25-74</strain>
    </source>
</reference>
<comment type="function">
    <text evidence="3">Catalyzes a proton abstraction reaction that results in 2,5-elimination of pyruvate from 2-succinyl-5-enolpyruvyl-6-hydroxy-3-cyclohexene-1-carboxylate (SEPHCHC) and the formation of 2-succinyl-6-hydroxy-2,4-cyclohexadiene-1-carboxylate (SHCHC).</text>
</comment>
<dbReference type="RefSeq" id="WP_057982213.1">
    <property type="nucleotide sequence ID" value="NZ_JAGGKH010000009.1"/>
</dbReference>
<dbReference type="Pfam" id="PF00561">
    <property type="entry name" value="Abhydrolase_1"/>
    <property type="match status" value="1"/>
</dbReference>
<keyword evidence="2 3" id="KW-0456">Lyase</keyword>
<organism evidence="5 7">
    <name type="scientific">Lederbergia galactosidilytica</name>
    <dbReference type="NCBI Taxonomy" id="217031"/>
    <lineage>
        <taxon>Bacteria</taxon>
        <taxon>Bacillati</taxon>
        <taxon>Bacillota</taxon>
        <taxon>Bacilli</taxon>
        <taxon>Bacillales</taxon>
        <taxon>Bacillaceae</taxon>
        <taxon>Lederbergia</taxon>
    </lineage>
</organism>
<proteinExistence type="inferred from homology"/>
<sequence length="285" mass="32214">MMIHVNGVDYFYKIQGSGPPLLVLHGFTGDHSTWSDFAEWMQDHYTILSLDLLGHGKTSAPIHCDRYEIKQIANDLATILTELKLEKVHLLGYSMGGRLALTFAILFPEKVISLILESASPGLASQEERDARIYQDEELAQMIEKKGIKPFVDYWQNIPLFSTQKNLPKAIQEKIREQRLQQNSLGLACSLRGMGTGRQPSWWPNLNTLMIPVQLICGGKDPKFFRIAKDMIKVVPNAKMTEVPHAGHAIHVEDLKSFGTIVKEFLLNLEGSLEDDDSMDKQKRI</sequence>
<evidence type="ECO:0000313" key="5">
    <source>
        <dbReference type="EMBL" id="OAK72652.1"/>
    </source>
</evidence>
<comment type="pathway">
    <text evidence="3">Quinol/quinone metabolism; menaquinone biosynthesis.</text>
</comment>
<gene>
    <name evidence="3" type="primary">menH</name>
    <name evidence="6" type="ORF">ABB05_03665</name>
    <name evidence="5" type="ORF">ABB05_07720</name>
</gene>
<comment type="pathway">
    <text evidence="3">Quinol/quinone metabolism; 1,4-dihydroxy-2-naphthoate biosynthesis; 1,4-dihydroxy-2-naphthoate from chorismate: step 3/7.</text>
</comment>
<comment type="similarity">
    <text evidence="3">Belongs to the AB hydrolase superfamily. MenH family.</text>
</comment>
<accession>A0A177ZXQ5</accession>
<dbReference type="Proteomes" id="UP000077881">
    <property type="component" value="Unassembled WGS sequence"/>
</dbReference>
<evidence type="ECO:0000259" key="4">
    <source>
        <dbReference type="Pfam" id="PF00561"/>
    </source>
</evidence>
<dbReference type="GO" id="GO:0070205">
    <property type="term" value="F:2-succinyl-6-hydroxy-2,4-cyclohexadiene-1-carboxylate synthase activity"/>
    <property type="evidence" value="ECO:0007669"/>
    <property type="project" value="UniProtKB-UniRule"/>
</dbReference>
<dbReference type="EMBL" id="LDJR01000035">
    <property type="protein sequence ID" value="OAK72652.1"/>
    <property type="molecule type" value="Genomic_DNA"/>
</dbReference>
<keyword evidence="7" id="KW-1185">Reference proteome</keyword>
<protein>
    <recommendedName>
        <fullName evidence="3">Putative 2-succinyl-6-hydroxy-2,4-cyclohexadiene-1-carboxylate synthase</fullName>
        <shortName evidence="3">SHCHC synthase</shortName>
        <ecNumber evidence="3">4.2.99.20</ecNumber>
    </recommendedName>
</protein>
<dbReference type="InterPro" id="IPR000073">
    <property type="entry name" value="AB_hydrolase_1"/>
</dbReference>
<dbReference type="UniPathway" id="UPA00079"/>
<dbReference type="OrthoDB" id="9808398at2"/>
<dbReference type="PATRIC" id="fig|217031.6.peg.1637"/>
<dbReference type="PANTHER" id="PTHR42916:SF1">
    <property type="entry name" value="PROTEIN PHYLLO, CHLOROPLASTIC"/>
    <property type="match status" value="1"/>
</dbReference>
<comment type="caution">
    <text evidence="5">The sequence shown here is derived from an EMBL/GenBank/DDBJ whole genome shotgun (WGS) entry which is preliminary data.</text>
</comment>
<feature type="domain" description="AB hydrolase-1" evidence="4">
    <location>
        <begin position="19"/>
        <end position="254"/>
    </location>
</feature>
<comment type="catalytic activity">
    <reaction evidence="3">
        <text>5-enolpyruvoyl-6-hydroxy-2-succinyl-cyclohex-3-ene-1-carboxylate = (1R,6R)-6-hydroxy-2-succinyl-cyclohexa-2,4-diene-1-carboxylate + pyruvate</text>
        <dbReference type="Rhea" id="RHEA:25597"/>
        <dbReference type="ChEBI" id="CHEBI:15361"/>
        <dbReference type="ChEBI" id="CHEBI:58689"/>
        <dbReference type="ChEBI" id="CHEBI:58818"/>
        <dbReference type="EC" id="4.2.99.20"/>
    </reaction>
</comment>
<dbReference type="STRING" id="217031.ABB05_03665"/>
<evidence type="ECO:0000313" key="7">
    <source>
        <dbReference type="Proteomes" id="UP000077881"/>
    </source>
</evidence>
<dbReference type="Gene3D" id="3.40.50.1820">
    <property type="entry name" value="alpha/beta hydrolase"/>
    <property type="match status" value="1"/>
</dbReference>
<dbReference type="InterPro" id="IPR029058">
    <property type="entry name" value="AB_hydrolase_fold"/>
</dbReference>
<evidence type="ECO:0000256" key="2">
    <source>
        <dbReference type="ARBA" id="ARBA00023239"/>
    </source>
</evidence>
<comment type="subunit">
    <text evidence="3">Monomer.</text>
</comment>
<keyword evidence="1 3" id="KW-0474">Menaquinone biosynthesis</keyword>
<evidence type="ECO:0000256" key="3">
    <source>
        <dbReference type="HAMAP-Rule" id="MF_01660"/>
    </source>
</evidence>
<dbReference type="SUPFAM" id="SSF53474">
    <property type="entry name" value="alpha/beta-Hydrolases"/>
    <property type="match status" value="1"/>
</dbReference>
<dbReference type="PRINTS" id="PR00111">
    <property type="entry name" value="ABHYDROLASE"/>
</dbReference>
<dbReference type="NCBIfam" id="TIGR03695">
    <property type="entry name" value="menH_SHCHC"/>
    <property type="match status" value="1"/>
</dbReference>
<evidence type="ECO:0000313" key="6">
    <source>
        <dbReference type="EMBL" id="OAK74779.1"/>
    </source>
</evidence>
<dbReference type="UniPathway" id="UPA01057">
    <property type="reaction ID" value="UER00900"/>
</dbReference>
<dbReference type="EC" id="4.2.99.20" evidence="3"/>
<dbReference type="PANTHER" id="PTHR42916">
    <property type="entry name" value="2-SUCCINYL-5-ENOLPYRUVYL-6-HYDROXY-3-CYCLOHEXENE-1-CARBOXYLATE SYNTHASE"/>
    <property type="match status" value="1"/>
</dbReference>
<name>A0A177ZXQ5_9BACI</name>
<dbReference type="GO" id="GO:0009234">
    <property type="term" value="P:menaquinone biosynthetic process"/>
    <property type="evidence" value="ECO:0007669"/>
    <property type="project" value="UniProtKB-UniRule"/>
</dbReference>
<dbReference type="HAMAP" id="MF_01660">
    <property type="entry name" value="MenH"/>
    <property type="match status" value="1"/>
</dbReference>
<dbReference type="EMBL" id="LDJR01000019">
    <property type="protein sequence ID" value="OAK74779.1"/>
    <property type="molecule type" value="Genomic_DNA"/>
</dbReference>
<dbReference type="AlphaFoldDB" id="A0A177ZXQ5"/>
<evidence type="ECO:0000256" key="1">
    <source>
        <dbReference type="ARBA" id="ARBA00022428"/>
    </source>
</evidence>
<dbReference type="InterPro" id="IPR022485">
    <property type="entry name" value="SHCHC_synthase_MenH"/>
</dbReference>